<dbReference type="EMBL" id="MU167236">
    <property type="protein sequence ID" value="KAG0148518.1"/>
    <property type="molecule type" value="Genomic_DNA"/>
</dbReference>
<accession>A0A9P6NQR1</accession>
<name>A0A9P6NQR1_9BASI</name>
<keyword evidence="2" id="KW-1185">Reference proteome</keyword>
<evidence type="ECO:0000313" key="2">
    <source>
        <dbReference type="Proteomes" id="UP000886653"/>
    </source>
</evidence>
<dbReference type="Proteomes" id="UP000886653">
    <property type="component" value="Unassembled WGS sequence"/>
</dbReference>
<sequence>HQSTHPLLQERPIVATSILSSLLHYTTHHTPNSIDSTINLPSLAEIPSFHWTTCRGLIRSSKDL</sequence>
<dbReference type="AlphaFoldDB" id="A0A9P6NQR1"/>
<feature type="non-terminal residue" evidence="1">
    <location>
        <position position="1"/>
    </location>
</feature>
<organism evidence="1 2">
    <name type="scientific">Cronartium quercuum f. sp. fusiforme G11</name>
    <dbReference type="NCBI Taxonomy" id="708437"/>
    <lineage>
        <taxon>Eukaryota</taxon>
        <taxon>Fungi</taxon>
        <taxon>Dikarya</taxon>
        <taxon>Basidiomycota</taxon>
        <taxon>Pucciniomycotina</taxon>
        <taxon>Pucciniomycetes</taxon>
        <taxon>Pucciniales</taxon>
        <taxon>Coleosporiaceae</taxon>
        <taxon>Cronartium</taxon>
    </lineage>
</organism>
<evidence type="ECO:0000313" key="1">
    <source>
        <dbReference type="EMBL" id="KAG0148518.1"/>
    </source>
</evidence>
<gene>
    <name evidence="1" type="ORF">CROQUDRAFT_654794</name>
</gene>
<proteinExistence type="predicted"/>
<reference evidence="1" key="1">
    <citation type="submission" date="2013-11" db="EMBL/GenBank/DDBJ databases">
        <title>Genome sequence of the fusiform rust pathogen reveals effectors for host alternation and coevolution with pine.</title>
        <authorList>
            <consortium name="DOE Joint Genome Institute"/>
            <person name="Smith K."/>
            <person name="Pendleton A."/>
            <person name="Kubisiak T."/>
            <person name="Anderson C."/>
            <person name="Salamov A."/>
            <person name="Aerts A."/>
            <person name="Riley R."/>
            <person name="Clum A."/>
            <person name="Lindquist E."/>
            <person name="Ence D."/>
            <person name="Campbell M."/>
            <person name="Kronenberg Z."/>
            <person name="Feau N."/>
            <person name="Dhillon B."/>
            <person name="Hamelin R."/>
            <person name="Burleigh J."/>
            <person name="Smith J."/>
            <person name="Yandell M."/>
            <person name="Nelson C."/>
            <person name="Grigoriev I."/>
            <person name="Davis J."/>
        </authorList>
    </citation>
    <scope>NUCLEOTIDE SEQUENCE</scope>
    <source>
        <strain evidence="1">G11</strain>
    </source>
</reference>
<protein>
    <submittedName>
        <fullName evidence="1">Uncharacterized protein</fullName>
    </submittedName>
</protein>
<comment type="caution">
    <text evidence="1">The sequence shown here is derived from an EMBL/GenBank/DDBJ whole genome shotgun (WGS) entry which is preliminary data.</text>
</comment>